<dbReference type="Pfam" id="PF02618">
    <property type="entry name" value="YceG"/>
    <property type="match status" value="2"/>
</dbReference>
<protein>
    <recommendedName>
        <fullName evidence="7">Endolytic murein transglycosylase</fullName>
        <ecNumber evidence="7">4.2.2.29</ecNumber>
    </recommendedName>
    <alternativeName>
        <fullName evidence="7">Peptidoglycan lytic transglycosylase</fullName>
    </alternativeName>
    <alternativeName>
        <fullName evidence="7">Peptidoglycan polymerization terminase</fullName>
    </alternativeName>
</protein>
<organism evidence="9 10">
    <name type="scientific">Plastorhodobacter daqingensis</name>
    <dbReference type="NCBI Taxonomy" id="1387281"/>
    <lineage>
        <taxon>Bacteria</taxon>
        <taxon>Pseudomonadati</taxon>
        <taxon>Pseudomonadota</taxon>
        <taxon>Alphaproteobacteria</taxon>
        <taxon>Rhodobacterales</taxon>
        <taxon>Paracoccaceae</taxon>
        <taxon>Plastorhodobacter</taxon>
    </lineage>
</organism>
<evidence type="ECO:0000256" key="5">
    <source>
        <dbReference type="ARBA" id="ARBA00023239"/>
    </source>
</evidence>
<dbReference type="NCBIfam" id="TIGR00247">
    <property type="entry name" value="endolytic transglycosylase MltG"/>
    <property type="match status" value="1"/>
</dbReference>
<sequence>MWRHIASNALTLFVVLLFLLGGLVAWGQRQFVIPGPLEQSACVRIERGANLARVSEQLQEQGVVSNGTIFRIGARYAERSDLRFGSYLVPPHASMEEVLDVITRGGASTCGTEINYRIGVVVAEMVVRELDPETARYVETIKFNPATDPVPDGYLDVAQADDTRFRVTLAEGATSWQAVDALRRAEFLQGEIAAVPGEGRLAPDSYEVRRGADRGQLLAEMEARQTRILSDLWEARAEGLPISTPEEALILASIVEKETGVADERRQVASVFVNRLNQGMRLQTDPTVIYGITNGEGTLGRGLRRSELDARTPYNTYQIDGLPPTPIANPGRASIEAALNPDDTPYVYFVADGTGGHAFSVTLQEHNAAVARWREIERERAARGIESDPQTGAVVEETEAAE</sequence>
<evidence type="ECO:0000256" key="4">
    <source>
        <dbReference type="ARBA" id="ARBA00023136"/>
    </source>
</evidence>
<dbReference type="RefSeq" id="WP_377404130.1">
    <property type="nucleotide sequence ID" value="NZ_JBHTFQ010000006.1"/>
</dbReference>
<dbReference type="Gene3D" id="3.30.1490.480">
    <property type="entry name" value="Endolytic murein transglycosylase"/>
    <property type="match status" value="1"/>
</dbReference>
<dbReference type="Gene3D" id="3.30.160.60">
    <property type="entry name" value="Classic Zinc Finger"/>
    <property type="match status" value="1"/>
</dbReference>
<keyword evidence="10" id="KW-1185">Reference proteome</keyword>
<comment type="caution">
    <text evidence="9">The sequence shown here is derived from an EMBL/GenBank/DDBJ whole genome shotgun (WGS) entry which is preliminary data.</text>
</comment>
<keyword evidence="3 7" id="KW-1133">Transmembrane helix</keyword>
<accession>A0ABW2UM30</accession>
<gene>
    <name evidence="7 9" type="primary">mltG</name>
    <name evidence="9" type="ORF">ACFQXB_12450</name>
</gene>
<evidence type="ECO:0000313" key="10">
    <source>
        <dbReference type="Proteomes" id="UP001596516"/>
    </source>
</evidence>
<evidence type="ECO:0000256" key="7">
    <source>
        <dbReference type="HAMAP-Rule" id="MF_02065"/>
    </source>
</evidence>
<evidence type="ECO:0000313" key="9">
    <source>
        <dbReference type="EMBL" id="MFC7705008.1"/>
    </source>
</evidence>
<reference evidence="10" key="1">
    <citation type="journal article" date="2019" name="Int. J. Syst. Evol. Microbiol.">
        <title>The Global Catalogue of Microorganisms (GCM) 10K type strain sequencing project: providing services to taxonomists for standard genome sequencing and annotation.</title>
        <authorList>
            <consortium name="The Broad Institute Genomics Platform"/>
            <consortium name="The Broad Institute Genome Sequencing Center for Infectious Disease"/>
            <person name="Wu L."/>
            <person name="Ma J."/>
        </authorList>
    </citation>
    <scope>NUCLEOTIDE SEQUENCE [LARGE SCALE GENOMIC DNA]</scope>
    <source>
        <strain evidence="10">CGMCC 1.12750</strain>
    </source>
</reference>
<dbReference type="Proteomes" id="UP001596516">
    <property type="component" value="Unassembled WGS sequence"/>
</dbReference>
<comment type="function">
    <text evidence="7">Functions as a peptidoglycan terminase that cleaves nascent peptidoglycan strands endolytically to terminate their elongation.</text>
</comment>
<keyword evidence="1 7" id="KW-1003">Cell membrane</keyword>
<feature type="site" description="Important for catalytic activity" evidence="7">
    <location>
        <position position="258"/>
    </location>
</feature>
<dbReference type="PANTHER" id="PTHR30518:SF2">
    <property type="entry name" value="ENDOLYTIC MUREIN TRANSGLYCOSYLASE"/>
    <property type="match status" value="1"/>
</dbReference>
<evidence type="ECO:0000256" key="3">
    <source>
        <dbReference type="ARBA" id="ARBA00022989"/>
    </source>
</evidence>
<dbReference type="CDD" id="cd08010">
    <property type="entry name" value="MltG_like"/>
    <property type="match status" value="1"/>
</dbReference>
<dbReference type="EC" id="4.2.2.29" evidence="7"/>
<dbReference type="InterPro" id="IPR003770">
    <property type="entry name" value="MLTG-like"/>
</dbReference>
<dbReference type="PANTHER" id="PTHR30518">
    <property type="entry name" value="ENDOLYTIC MUREIN TRANSGLYCOSYLASE"/>
    <property type="match status" value="1"/>
</dbReference>
<evidence type="ECO:0000256" key="2">
    <source>
        <dbReference type="ARBA" id="ARBA00022692"/>
    </source>
</evidence>
<proteinExistence type="inferred from homology"/>
<keyword evidence="5 7" id="KW-0456">Lyase</keyword>
<evidence type="ECO:0000256" key="8">
    <source>
        <dbReference type="SAM" id="MobiDB-lite"/>
    </source>
</evidence>
<keyword evidence="6 7" id="KW-0961">Cell wall biogenesis/degradation</keyword>
<dbReference type="EMBL" id="JBHTFQ010000006">
    <property type="protein sequence ID" value="MFC7705008.1"/>
    <property type="molecule type" value="Genomic_DNA"/>
</dbReference>
<evidence type="ECO:0000256" key="6">
    <source>
        <dbReference type="ARBA" id="ARBA00023316"/>
    </source>
</evidence>
<dbReference type="HAMAP" id="MF_02065">
    <property type="entry name" value="MltG"/>
    <property type="match status" value="1"/>
</dbReference>
<comment type="catalytic activity">
    <reaction evidence="7">
        <text>a peptidoglycan chain = a peptidoglycan chain with N-acetyl-1,6-anhydromuramyl-[peptide] at the reducing end + a peptidoglycan chain with N-acetylglucosamine at the non-reducing end.</text>
        <dbReference type="EC" id="4.2.2.29"/>
    </reaction>
</comment>
<evidence type="ECO:0000256" key="1">
    <source>
        <dbReference type="ARBA" id="ARBA00022475"/>
    </source>
</evidence>
<keyword evidence="2 7" id="KW-0812">Transmembrane</keyword>
<keyword evidence="4 7" id="KW-0472">Membrane</keyword>
<comment type="similarity">
    <text evidence="7">Belongs to the transglycosylase MltG family.</text>
</comment>
<name>A0ABW2UM30_9RHOB</name>
<keyword evidence="7" id="KW-0997">Cell inner membrane</keyword>
<feature type="region of interest" description="Disordered" evidence="8">
    <location>
        <begin position="383"/>
        <end position="402"/>
    </location>
</feature>